<dbReference type="EMBL" id="FBSY01000007">
    <property type="protein sequence ID" value="CUW11354.1"/>
    <property type="molecule type" value="Genomic_DNA"/>
</dbReference>
<proteinExistence type="predicted"/>
<comment type="caution">
    <text evidence="2">The sequence shown here is derived from an EMBL/GenBank/DDBJ whole genome shotgun (WGS) entry which is preliminary data.</text>
</comment>
<evidence type="ECO:0000313" key="2">
    <source>
        <dbReference type="EMBL" id="MBZ5962740.1"/>
    </source>
</evidence>
<dbReference type="RefSeq" id="WP_010382839.1">
    <property type="nucleotide sequence ID" value="NZ_BPKT01000007.1"/>
</dbReference>
<reference evidence="1 3" key="1">
    <citation type="submission" date="2015-12" db="EMBL/GenBank/DDBJ databases">
        <authorList>
            <person name="Andreevskaya M."/>
        </authorList>
    </citation>
    <scope>NUCLEOTIDE SEQUENCE [LARGE SCALE GENOMIC DNA]</scope>
    <source>
        <strain evidence="1 3">C122c</strain>
    </source>
</reference>
<reference evidence="2" key="2">
    <citation type="submission" date="2021-05" db="EMBL/GenBank/DDBJ databases">
        <title>Pangenome of Leuconostoc gelidum warrants species status for Leuconostoc gelidum subsp. gasicomitatum.</title>
        <authorList>
            <person name="Johansson P."/>
            <person name="Sade E."/>
            <person name="Hultman J."/>
            <person name="Auvinen P."/>
            <person name="Bjorkroth J."/>
        </authorList>
    </citation>
    <scope>NUCLEOTIDE SEQUENCE</scope>
    <source>
        <strain evidence="2">A.21.4</strain>
    </source>
</reference>
<dbReference type="Proteomes" id="UP000752647">
    <property type="component" value="Unassembled WGS sequence"/>
</dbReference>
<sequence>MAIVTADTIINELHLNISETAQIQSLINFAQDYIVSTTVKGETVADVVSGTDENIFNQAVRSIVSSLYFGNVEQSGFGIQSMVLLNSIRNMYQGGE</sequence>
<dbReference type="GeneID" id="34300567"/>
<organism evidence="2 4">
    <name type="scientific">Leuconostoc gasicomitatum</name>
    <dbReference type="NCBI Taxonomy" id="115778"/>
    <lineage>
        <taxon>Bacteria</taxon>
        <taxon>Bacillati</taxon>
        <taxon>Bacillota</taxon>
        <taxon>Bacilli</taxon>
        <taxon>Lactobacillales</taxon>
        <taxon>Lactobacillaceae</taxon>
        <taxon>Leuconostoc</taxon>
        <taxon>Leuconostoc gelidum group</taxon>
    </lineage>
</organism>
<name>A0A9Q3SXE9_9LACO</name>
<evidence type="ECO:0000313" key="1">
    <source>
        <dbReference type="EMBL" id="CUW11354.1"/>
    </source>
</evidence>
<keyword evidence="3" id="KW-1185">Reference proteome</keyword>
<dbReference type="Proteomes" id="UP000199271">
    <property type="component" value="Unassembled WGS sequence"/>
</dbReference>
<dbReference type="EMBL" id="JAHBFI010000016">
    <property type="protein sequence ID" value="MBZ5962740.1"/>
    <property type="molecule type" value="Genomic_DNA"/>
</dbReference>
<gene>
    <name evidence="1" type="ORF">C122C_0924</name>
    <name evidence="2" type="ORF">KIJ12_06230</name>
</gene>
<evidence type="ECO:0000313" key="3">
    <source>
        <dbReference type="Proteomes" id="UP000199271"/>
    </source>
</evidence>
<accession>A0A9Q3SXE9</accession>
<dbReference type="AlphaFoldDB" id="A0A9Q3SXE9"/>
<evidence type="ECO:0000313" key="4">
    <source>
        <dbReference type="Proteomes" id="UP000752647"/>
    </source>
</evidence>
<protein>
    <submittedName>
        <fullName evidence="2">Phage gp6-like head-tail connector protein</fullName>
    </submittedName>
</protein>